<dbReference type="GO" id="GO:0004526">
    <property type="term" value="F:ribonuclease P activity"/>
    <property type="evidence" value="ECO:0007669"/>
    <property type="project" value="UniProtKB-UniRule"/>
</dbReference>
<dbReference type="SUPFAM" id="SSF54211">
    <property type="entry name" value="Ribosomal protein S5 domain 2-like"/>
    <property type="match status" value="1"/>
</dbReference>
<comment type="catalytic activity">
    <reaction evidence="6">
        <text>Endonucleolytic cleavage of RNA, removing 5'-extranucleotides from tRNA precursor.</text>
        <dbReference type="EC" id="3.1.26.5"/>
    </reaction>
</comment>
<dbReference type="EMBL" id="SNWN01000011">
    <property type="protein sequence ID" value="TDO20383.1"/>
    <property type="molecule type" value="Genomic_DNA"/>
</dbReference>
<organism evidence="8 9">
    <name type="scientific">Mycoplasma testudineum</name>
    <dbReference type="NCBI Taxonomy" id="244584"/>
    <lineage>
        <taxon>Bacteria</taxon>
        <taxon>Bacillati</taxon>
        <taxon>Mycoplasmatota</taxon>
        <taxon>Mollicutes</taxon>
        <taxon>Mycoplasmataceae</taxon>
        <taxon>Mycoplasma</taxon>
    </lineage>
</organism>
<comment type="similarity">
    <text evidence="6">Belongs to the RnpA family.</text>
</comment>
<keyword evidence="4 6" id="KW-0378">Hydrolase</keyword>
<sequence length="111" mass="13486">MKKRYMLRKNWEFQKIIDSKKQISNKYMVIYYAKSDEFRVGISIPKKFANAVQRNYNKRVIKAILGQYPYYSEIKKTLVIISRKEFLKLDFQTRKNELIKLLERIRNGTVK</sequence>
<keyword evidence="9" id="KW-1185">Reference proteome</keyword>
<evidence type="ECO:0000256" key="7">
    <source>
        <dbReference type="NCBIfam" id="TIGR00188"/>
    </source>
</evidence>
<dbReference type="PANTHER" id="PTHR33992">
    <property type="entry name" value="RIBONUCLEASE P PROTEIN COMPONENT"/>
    <property type="match status" value="1"/>
</dbReference>
<evidence type="ECO:0000256" key="4">
    <source>
        <dbReference type="ARBA" id="ARBA00022801"/>
    </source>
</evidence>
<dbReference type="GO" id="GO:0001682">
    <property type="term" value="P:tRNA 5'-leader removal"/>
    <property type="evidence" value="ECO:0007669"/>
    <property type="project" value="UniProtKB-UniRule"/>
</dbReference>
<evidence type="ECO:0000313" key="8">
    <source>
        <dbReference type="EMBL" id="TDO20383.1"/>
    </source>
</evidence>
<evidence type="ECO:0000256" key="3">
    <source>
        <dbReference type="ARBA" id="ARBA00022759"/>
    </source>
</evidence>
<keyword evidence="1 6" id="KW-0819">tRNA processing</keyword>
<comment type="subunit">
    <text evidence="6">Consists of a catalytic RNA component (M1 or rnpB) and a protein subunit.</text>
</comment>
<dbReference type="EC" id="3.1.26.5" evidence="6 7"/>
<name>A0A4R6IDN8_9MOLU</name>
<proteinExistence type="inferred from homology"/>
<evidence type="ECO:0000256" key="2">
    <source>
        <dbReference type="ARBA" id="ARBA00022722"/>
    </source>
</evidence>
<dbReference type="Proteomes" id="UP000295518">
    <property type="component" value="Unassembled WGS sequence"/>
</dbReference>
<reference evidence="8 9" key="1">
    <citation type="submission" date="2019-03" db="EMBL/GenBank/DDBJ databases">
        <title>Genomic Encyclopedia of Archaeal and Bacterial Type Strains, Phase II (KMG-II): from individual species to whole genera.</title>
        <authorList>
            <person name="Goeker M."/>
        </authorList>
    </citation>
    <scope>NUCLEOTIDE SEQUENCE [LARGE SCALE GENOMIC DNA]</scope>
    <source>
        <strain evidence="8 9">ATCC 700618</strain>
    </source>
</reference>
<dbReference type="HAMAP" id="MF_00227">
    <property type="entry name" value="RNase_P"/>
    <property type="match status" value="1"/>
</dbReference>
<dbReference type="Pfam" id="PF00825">
    <property type="entry name" value="Ribonuclease_P"/>
    <property type="match status" value="1"/>
</dbReference>
<comment type="function">
    <text evidence="6">RNaseP catalyzes the removal of the 5'-leader sequence from pre-tRNA to produce the mature 5'-terminus. It can also cleave other RNA substrates such as 4.5S RNA. The protein component plays an auxiliary but essential role in vivo by binding to the 5'-leader sequence and broadening the substrate specificity of the ribozyme.</text>
</comment>
<dbReference type="InterPro" id="IPR014721">
    <property type="entry name" value="Ribsml_uS5_D2-typ_fold_subgr"/>
</dbReference>
<keyword evidence="5 6" id="KW-0694">RNA-binding</keyword>
<accession>A0A4R6IDN8</accession>
<keyword evidence="3 6" id="KW-0255">Endonuclease</keyword>
<gene>
    <name evidence="6" type="primary">rnpA</name>
    <name evidence="8" type="ORF">EI74_0461</name>
</gene>
<dbReference type="GO" id="GO:0030677">
    <property type="term" value="C:ribonuclease P complex"/>
    <property type="evidence" value="ECO:0007669"/>
    <property type="project" value="TreeGrafter"/>
</dbReference>
<comment type="caution">
    <text evidence="8">The sequence shown here is derived from an EMBL/GenBank/DDBJ whole genome shotgun (WGS) entry which is preliminary data.</text>
</comment>
<evidence type="ECO:0000313" key="9">
    <source>
        <dbReference type="Proteomes" id="UP000295518"/>
    </source>
</evidence>
<dbReference type="InterPro" id="IPR020568">
    <property type="entry name" value="Ribosomal_Su5_D2-typ_SF"/>
</dbReference>
<dbReference type="PANTHER" id="PTHR33992:SF1">
    <property type="entry name" value="RIBONUCLEASE P PROTEIN COMPONENT"/>
    <property type="match status" value="1"/>
</dbReference>
<evidence type="ECO:0000256" key="6">
    <source>
        <dbReference type="HAMAP-Rule" id="MF_00227"/>
    </source>
</evidence>
<dbReference type="AlphaFoldDB" id="A0A4R6IDN8"/>
<evidence type="ECO:0000256" key="5">
    <source>
        <dbReference type="ARBA" id="ARBA00022884"/>
    </source>
</evidence>
<dbReference type="InterPro" id="IPR000100">
    <property type="entry name" value="RNase_P"/>
</dbReference>
<dbReference type="GO" id="GO:0042781">
    <property type="term" value="F:3'-tRNA processing endoribonuclease activity"/>
    <property type="evidence" value="ECO:0007669"/>
    <property type="project" value="TreeGrafter"/>
</dbReference>
<dbReference type="OrthoDB" id="9810867at2"/>
<dbReference type="RefSeq" id="WP_094254625.1">
    <property type="nucleotide sequence ID" value="NZ_NNCE01000003.1"/>
</dbReference>
<keyword evidence="2 6" id="KW-0540">Nuclease</keyword>
<dbReference type="Gene3D" id="3.30.230.10">
    <property type="match status" value="1"/>
</dbReference>
<protein>
    <recommendedName>
        <fullName evidence="6 7">Ribonuclease P protein component</fullName>
        <shortName evidence="6">RNase P protein</shortName>
        <shortName evidence="6">RNaseP protein</shortName>
        <ecNumber evidence="6 7">3.1.26.5</ecNumber>
    </recommendedName>
    <alternativeName>
        <fullName evidence="6">Protein C5</fullName>
    </alternativeName>
</protein>
<dbReference type="GO" id="GO:0000049">
    <property type="term" value="F:tRNA binding"/>
    <property type="evidence" value="ECO:0007669"/>
    <property type="project" value="UniProtKB-UniRule"/>
</dbReference>
<dbReference type="NCBIfam" id="TIGR00188">
    <property type="entry name" value="rnpA"/>
    <property type="match status" value="1"/>
</dbReference>
<evidence type="ECO:0000256" key="1">
    <source>
        <dbReference type="ARBA" id="ARBA00022694"/>
    </source>
</evidence>